<dbReference type="SUPFAM" id="SSF55729">
    <property type="entry name" value="Acyl-CoA N-acyltransferases (Nat)"/>
    <property type="match status" value="1"/>
</dbReference>
<dbReference type="EMBL" id="CP002077">
    <property type="protein sequence ID" value="ADK86979.1"/>
    <property type="molecule type" value="Genomic_DNA"/>
</dbReference>
<dbReference type="HOGENOM" id="CLU_1014975_0_0_14"/>
<protein>
    <recommendedName>
        <fullName evidence="1">N-acetyltransferase domain-containing protein</fullName>
    </recommendedName>
</protein>
<dbReference type="GO" id="GO:0016747">
    <property type="term" value="F:acyltransferase activity, transferring groups other than amino-acyl groups"/>
    <property type="evidence" value="ECO:0007669"/>
    <property type="project" value="InterPro"/>
</dbReference>
<dbReference type="PATRIC" id="fig|722438.3.peg.28"/>
<dbReference type="Gene3D" id="3.40.630.30">
    <property type="match status" value="1"/>
</dbReference>
<evidence type="ECO:0000313" key="3">
    <source>
        <dbReference type="Proteomes" id="UP000007756"/>
    </source>
</evidence>
<proteinExistence type="predicted"/>
<dbReference type="AlphaFoldDB" id="A0A0H3DL61"/>
<dbReference type="GeneID" id="66609332"/>
<evidence type="ECO:0000259" key="1">
    <source>
        <dbReference type="PROSITE" id="PS51186"/>
    </source>
</evidence>
<dbReference type="InterPro" id="IPR016181">
    <property type="entry name" value="Acyl_CoA_acyltransferase"/>
</dbReference>
<sequence length="274" mass="32159">MDKNTILEFCFFGDRYQLMALKNPNKLVKNKQVKAAFNVFMKHRTTLSATNYMAQIVENFEQFLEYIHDKLQPGKLLALLFKNKQFLGWFCVGQWGNMPVLSFWIDPSQQQSGVALETISFFLKYYQRTLQPRELVWSFYESNQRSRHLANKLGFPSLFYFKKAEPNAPKVYFGTKDFKGESVIETKPYLGWGSGWKVNQMLKPTKNLTVNLINIGFDAYSDSQKALLAWFKTHKLTKGQVEVFFNYELCCLCISYNHKQSWVVYSFQQLLAKR</sequence>
<feature type="domain" description="N-acetyltransferase" evidence="1">
    <location>
        <begin position="39"/>
        <end position="179"/>
    </location>
</feature>
<organism evidence="2 3">
    <name type="scientific">Mycoplasmoides pneumoniae (strain ATCC 15531 / DSM 23978 / CIP 103766 / NBRC 14401 / NCTC 10119 / FH)</name>
    <name type="common">Mycoplasma pneumoniae</name>
    <dbReference type="NCBI Taxonomy" id="722438"/>
    <lineage>
        <taxon>Bacteria</taxon>
        <taxon>Bacillati</taxon>
        <taxon>Mycoplasmatota</taxon>
        <taxon>Mycoplasmoidales</taxon>
        <taxon>Mycoplasmoidaceae</taxon>
        <taxon>Mycoplasmoides</taxon>
    </lineage>
</organism>
<evidence type="ECO:0000313" key="2">
    <source>
        <dbReference type="EMBL" id="ADK86979.1"/>
    </source>
</evidence>
<dbReference type="InterPro" id="IPR000182">
    <property type="entry name" value="GNAT_dom"/>
</dbReference>
<dbReference type="PROSITE" id="PS51186">
    <property type="entry name" value="GNAT"/>
    <property type="match status" value="1"/>
</dbReference>
<name>A0A0H3DL61_MYCPB</name>
<accession>A0A0H3DL61</accession>
<dbReference type="STRING" id="722438.F539_00150"/>
<dbReference type="PaxDb" id="722438-MPNE_0029"/>
<dbReference type="Pfam" id="PF13302">
    <property type="entry name" value="Acetyltransf_3"/>
    <property type="match status" value="1"/>
</dbReference>
<dbReference type="RefSeq" id="WP_014325294.1">
    <property type="nucleotide sequence ID" value="NZ_CP010546.1"/>
</dbReference>
<dbReference type="KEGG" id="mpj:MPNE_0029"/>
<reference evidence="2 3" key="1">
    <citation type="journal article" date="2010" name="Appl. Environ. Microbiol.">
        <title>Targeted chromosomal knockouts in Mycoplasma pneumoniae.</title>
        <authorList>
            <person name="Krishnakumar R."/>
            <person name="Assad-Garcia N."/>
            <person name="Benders G.A."/>
            <person name="Phan Q."/>
            <person name="Montague M.G."/>
            <person name="Glass J.I."/>
        </authorList>
    </citation>
    <scope>NUCLEOTIDE SEQUENCE [LARGE SCALE GENOMIC DNA]</scope>
    <source>
        <strain evidence="3">ATCC 15531 / DSM 22911 / NBRC 14401 / NCTC 10119 / FH</strain>
    </source>
</reference>
<dbReference type="eggNOG" id="COG1670">
    <property type="taxonomic scope" value="Bacteria"/>
</dbReference>
<dbReference type="Proteomes" id="UP000007756">
    <property type="component" value="Chromosome"/>
</dbReference>
<gene>
    <name evidence="2" type="ordered locus">MPNE_0029</name>
</gene>